<dbReference type="Proteomes" id="UP000238296">
    <property type="component" value="Unassembled WGS sequence"/>
</dbReference>
<gene>
    <name evidence="2" type="ORF">C1Y40_02096</name>
</gene>
<feature type="compositionally biased region" description="Polar residues" evidence="1">
    <location>
        <begin position="22"/>
        <end position="39"/>
    </location>
</feature>
<name>A0A2S8BLX7_9MYCO</name>
<organism evidence="2 3">
    <name type="scientific">Mycobacterium talmoniae</name>
    <dbReference type="NCBI Taxonomy" id="1858794"/>
    <lineage>
        <taxon>Bacteria</taxon>
        <taxon>Bacillati</taxon>
        <taxon>Actinomycetota</taxon>
        <taxon>Actinomycetes</taxon>
        <taxon>Mycobacteriales</taxon>
        <taxon>Mycobacteriaceae</taxon>
        <taxon>Mycobacterium</taxon>
    </lineage>
</organism>
<reference evidence="2 3" key="1">
    <citation type="journal article" date="2017" name="Int. J. Syst. Evol. Microbiol.">
        <title>Mycobacterium talmoniae sp. nov., a slowly growing mycobacterium isolated from human respiratory samples.</title>
        <authorList>
            <person name="Davidson R.M."/>
            <person name="DeGroote M.A."/>
            <person name="Marola J.L."/>
            <person name="Buss S."/>
            <person name="Jones V."/>
            <person name="McNeil M.R."/>
            <person name="Freifeld A.G."/>
            <person name="Elaine Epperson L."/>
            <person name="Hasan N.A."/>
            <person name="Jackson M."/>
            <person name="Iwen P.C."/>
            <person name="Salfinger M."/>
            <person name="Strong M."/>
        </authorList>
    </citation>
    <scope>NUCLEOTIDE SEQUENCE [LARGE SCALE GENOMIC DNA]</scope>
    <source>
        <strain evidence="2 3">ATCC BAA-2683</strain>
    </source>
</reference>
<feature type="region of interest" description="Disordered" evidence="1">
    <location>
        <begin position="1"/>
        <end position="41"/>
    </location>
</feature>
<sequence>MVTRSISSASVAASDTAAMSSLRPSWLSTSRAAEASTPSRPVICSVNSPSAAALTVAPPPPPDDGSATATPWRAATAPTAASTTLSTAAASANAPSCSPPSAPPRTLLPSRVPSATSTVTCLAQPSPSSQVFLTRSAIAAGRLPDGPSAVRSWSLMASVSTGP</sequence>
<evidence type="ECO:0000256" key="1">
    <source>
        <dbReference type="SAM" id="MobiDB-lite"/>
    </source>
</evidence>
<feature type="region of interest" description="Disordered" evidence="1">
    <location>
        <begin position="53"/>
        <end position="111"/>
    </location>
</feature>
<feature type="compositionally biased region" description="Low complexity" evidence="1">
    <location>
        <begin position="64"/>
        <end position="96"/>
    </location>
</feature>
<evidence type="ECO:0000313" key="2">
    <source>
        <dbReference type="EMBL" id="PQM47694.1"/>
    </source>
</evidence>
<proteinExistence type="predicted"/>
<dbReference type="AlphaFoldDB" id="A0A2S8BLX7"/>
<protein>
    <submittedName>
        <fullName evidence="2">Uncharacterized protein</fullName>
    </submittedName>
</protein>
<evidence type="ECO:0000313" key="3">
    <source>
        <dbReference type="Proteomes" id="UP000238296"/>
    </source>
</evidence>
<dbReference type="EMBL" id="PPEA01000298">
    <property type="protein sequence ID" value="PQM47694.1"/>
    <property type="molecule type" value="Genomic_DNA"/>
</dbReference>
<feature type="compositionally biased region" description="Low complexity" evidence="1">
    <location>
        <begin position="1"/>
        <end position="21"/>
    </location>
</feature>
<accession>A0A2S8BLX7</accession>
<comment type="caution">
    <text evidence="2">The sequence shown here is derived from an EMBL/GenBank/DDBJ whole genome shotgun (WGS) entry which is preliminary data.</text>
</comment>